<dbReference type="Proteomes" id="UP000030765">
    <property type="component" value="Unassembled WGS sequence"/>
</dbReference>
<gene>
    <name evidence="2" type="ORF">ZHAS_00014958</name>
</gene>
<evidence type="ECO:0000313" key="4">
    <source>
        <dbReference type="Proteomes" id="UP000030765"/>
    </source>
</evidence>
<protein>
    <submittedName>
        <fullName evidence="2 3">Myosin-X</fullName>
    </submittedName>
</protein>
<sequence length="62" mass="6455">MALCGMATGTLALRTTTTTATCSTGSRGNGPGSGIYEDSFSQRTQKVPPPLISTTPYTVEDR</sequence>
<name>A0A084W9Q1_ANOSI</name>
<proteinExistence type="predicted"/>
<feature type="region of interest" description="Disordered" evidence="1">
    <location>
        <begin position="20"/>
        <end position="62"/>
    </location>
</feature>
<dbReference type="EnsemblMetazoa" id="ASIC014958-RA">
    <property type="protein sequence ID" value="ASIC014958-PA"/>
    <property type="gene ID" value="ASIC014958"/>
</dbReference>
<dbReference type="AlphaFoldDB" id="A0A084W9Q1"/>
<dbReference type="VEuPathDB" id="VectorBase:ASIC014958"/>
<reference evidence="2 4" key="1">
    <citation type="journal article" date="2014" name="BMC Genomics">
        <title>Genome sequence of Anopheles sinensis provides insight into genetics basis of mosquito competence for malaria parasites.</title>
        <authorList>
            <person name="Zhou D."/>
            <person name="Zhang D."/>
            <person name="Ding G."/>
            <person name="Shi L."/>
            <person name="Hou Q."/>
            <person name="Ye Y."/>
            <person name="Xu Y."/>
            <person name="Zhou H."/>
            <person name="Xiong C."/>
            <person name="Li S."/>
            <person name="Yu J."/>
            <person name="Hong S."/>
            <person name="Yu X."/>
            <person name="Zou P."/>
            <person name="Chen C."/>
            <person name="Chang X."/>
            <person name="Wang W."/>
            <person name="Lv Y."/>
            <person name="Sun Y."/>
            <person name="Ma L."/>
            <person name="Shen B."/>
            <person name="Zhu C."/>
        </authorList>
    </citation>
    <scope>NUCLEOTIDE SEQUENCE [LARGE SCALE GENOMIC DNA]</scope>
</reference>
<feature type="compositionally biased region" description="Polar residues" evidence="1">
    <location>
        <begin position="52"/>
        <end position="62"/>
    </location>
</feature>
<organism evidence="2">
    <name type="scientific">Anopheles sinensis</name>
    <name type="common">Mosquito</name>
    <dbReference type="NCBI Taxonomy" id="74873"/>
    <lineage>
        <taxon>Eukaryota</taxon>
        <taxon>Metazoa</taxon>
        <taxon>Ecdysozoa</taxon>
        <taxon>Arthropoda</taxon>
        <taxon>Hexapoda</taxon>
        <taxon>Insecta</taxon>
        <taxon>Pterygota</taxon>
        <taxon>Neoptera</taxon>
        <taxon>Endopterygota</taxon>
        <taxon>Diptera</taxon>
        <taxon>Nematocera</taxon>
        <taxon>Culicoidea</taxon>
        <taxon>Culicidae</taxon>
        <taxon>Anophelinae</taxon>
        <taxon>Anopheles</taxon>
    </lineage>
</organism>
<accession>A0A084W9Q1</accession>
<dbReference type="EMBL" id="ATLV01021851">
    <property type="status" value="NOT_ANNOTATED_CDS"/>
    <property type="molecule type" value="Genomic_DNA"/>
</dbReference>
<keyword evidence="4" id="KW-1185">Reference proteome</keyword>
<evidence type="ECO:0000313" key="2">
    <source>
        <dbReference type="EMBL" id="KFB46945.1"/>
    </source>
</evidence>
<evidence type="ECO:0000313" key="3">
    <source>
        <dbReference type="EnsemblMetazoa" id="ASIC014958-PA"/>
    </source>
</evidence>
<evidence type="ECO:0000256" key="1">
    <source>
        <dbReference type="SAM" id="MobiDB-lite"/>
    </source>
</evidence>
<reference evidence="3" key="2">
    <citation type="submission" date="2020-05" db="UniProtKB">
        <authorList>
            <consortium name="EnsemblMetazoa"/>
        </authorList>
    </citation>
    <scope>IDENTIFICATION</scope>
</reference>
<dbReference type="EMBL" id="KE525324">
    <property type="protein sequence ID" value="KFB46945.1"/>
    <property type="molecule type" value="Genomic_DNA"/>
</dbReference>